<name>M4D7R0_BRACM</name>
<keyword evidence="2" id="KW-1185">Reference proteome</keyword>
<evidence type="ECO:0000313" key="1">
    <source>
        <dbReference type="EnsemblPlants" id="Bra012520.1-P"/>
    </source>
</evidence>
<dbReference type="InParanoid" id="M4D7R0"/>
<dbReference type="Proteomes" id="UP000011750">
    <property type="component" value="Chromosome A03"/>
</dbReference>
<proteinExistence type="predicted"/>
<evidence type="ECO:0000313" key="2">
    <source>
        <dbReference type="Proteomes" id="UP000011750"/>
    </source>
</evidence>
<dbReference type="AlphaFoldDB" id="M4D7R0"/>
<sequence length="144" mass="15668">MEDAFDGPNHGVLMEGINDIGGARIDLEGGSYLISRPLRFPSAGAGTLVVDITDSQLNLPDWSYFRIVLYPSELRFLPIVFHSDRVFLFPISGDRASVSNRLTIDCVSPSAEFVASSLCGGVRFAVEFCGFVPLFTPLCDSDQS</sequence>
<dbReference type="Gramene" id="Bra012520.1">
    <property type="protein sequence ID" value="Bra012520.1-P"/>
    <property type="gene ID" value="Bra012520"/>
</dbReference>
<protein>
    <submittedName>
        <fullName evidence="1">Uncharacterized protein</fullName>
    </submittedName>
</protein>
<dbReference type="PANTHER" id="PTHR33928:SF7">
    <property type="entry name" value="POLYGALACTURONASE QRT3"/>
    <property type="match status" value="1"/>
</dbReference>
<dbReference type="InterPro" id="IPR039279">
    <property type="entry name" value="QRT3-like"/>
</dbReference>
<organism evidence="1 2">
    <name type="scientific">Brassica campestris</name>
    <name type="common">Field mustard</name>
    <dbReference type="NCBI Taxonomy" id="3711"/>
    <lineage>
        <taxon>Eukaryota</taxon>
        <taxon>Viridiplantae</taxon>
        <taxon>Streptophyta</taxon>
        <taxon>Embryophyta</taxon>
        <taxon>Tracheophyta</taxon>
        <taxon>Spermatophyta</taxon>
        <taxon>Magnoliopsida</taxon>
        <taxon>eudicotyledons</taxon>
        <taxon>Gunneridae</taxon>
        <taxon>Pentapetalae</taxon>
        <taxon>rosids</taxon>
        <taxon>malvids</taxon>
        <taxon>Brassicales</taxon>
        <taxon>Brassicaceae</taxon>
        <taxon>Brassiceae</taxon>
        <taxon>Brassica</taxon>
    </lineage>
</organism>
<reference evidence="1 2" key="2">
    <citation type="journal article" date="2018" name="Hortic Res">
        <title>Improved Brassica rapa reference genome by single-molecule sequencing and chromosome conformation capture technologies.</title>
        <authorList>
            <person name="Zhang L."/>
            <person name="Cai X."/>
            <person name="Wu J."/>
            <person name="Liu M."/>
            <person name="Grob S."/>
            <person name="Cheng F."/>
            <person name="Liang J."/>
            <person name="Cai C."/>
            <person name="Liu Z."/>
            <person name="Liu B."/>
            <person name="Wang F."/>
            <person name="Li S."/>
            <person name="Liu F."/>
            <person name="Li X."/>
            <person name="Cheng L."/>
            <person name="Yang W."/>
            <person name="Li M.H."/>
            <person name="Grossniklaus U."/>
            <person name="Zheng H."/>
            <person name="Wang X."/>
        </authorList>
    </citation>
    <scope>NUCLEOTIDE SEQUENCE [LARGE SCALE GENOMIC DNA]</scope>
    <source>
        <strain evidence="1 2">cv. Chiifu-401-42</strain>
    </source>
</reference>
<dbReference type="GO" id="GO:0004650">
    <property type="term" value="F:polygalacturonase activity"/>
    <property type="evidence" value="ECO:0007669"/>
    <property type="project" value="InterPro"/>
</dbReference>
<dbReference type="EnsemblPlants" id="Bra012520.1">
    <property type="protein sequence ID" value="Bra012520.1-P"/>
    <property type="gene ID" value="Bra012520"/>
</dbReference>
<dbReference type="STRING" id="51351.M4D7R0"/>
<dbReference type="PANTHER" id="PTHR33928">
    <property type="entry name" value="POLYGALACTURONASE QRT3"/>
    <property type="match status" value="1"/>
</dbReference>
<dbReference type="HOGENOM" id="CLU_1799158_0_0_1"/>
<reference evidence="1 2" key="1">
    <citation type="journal article" date="2011" name="Nat. Genet.">
        <title>The genome of the mesopolyploid crop species Brassica rapa.</title>
        <authorList>
            <consortium name="Brassica rapa Genome Sequencing Project Consortium"/>
            <person name="Wang X."/>
            <person name="Wang H."/>
            <person name="Wang J."/>
            <person name="Sun R."/>
            <person name="Wu J."/>
            <person name="Liu S."/>
            <person name="Bai Y."/>
            <person name="Mun J.H."/>
            <person name="Bancroft I."/>
            <person name="Cheng F."/>
            <person name="Huang S."/>
            <person name="Li X."/>
            <person name="Hua W."/>
            <person name="Wang J."/>
            <person name="Wang X."/>
            <person name="Freeling M."/>
            <person name="Pires J.C."/>
            <person name="Paterson A.H."/>
            <person name="Chalhoub B."/>
            <person name="Wang B."/>
            <person name="Hayward A."/>
            <person name="Sharpe A.G."/>
            <person name="Park B.S."/>
            <person name="Weisshaar B."/>
            <person name="Liu B."/>
            <person name="Li B."/>
            <person name="Liu B."/>
            <person name="Tong C."/>
            <person name="Song C."/>
            <person name="Duran C."/>
            <person name="Peng C."/>
            <person name="Geng C."/>
            <person name="Koh C."/>
            <person name="Lin C."/>
            <person name="Edwards D."/>
            <person name="Mu D."/>
            <person name="Shen D."/>
            <person name="Soumpourou E."/>
            <person name="Li F."/>
            <person name="Fraser F."/>
            <person name="Conant G."/>
            <person name="Lassalle G."/>
            <person name="King G.J."/>
            <person name="Bonnema G."/>
            <person name="Tang H."/>
            <person name="Wang H."/>
            <person name="Belcram H."/>
            <person name="Zhou H."/>
            <person name="Hirakawa H."/>
            <person name="Abe H."/>
            <person name="Guo H."/>
            <person name="Wang H."/>
            <person name="Jin H."/>
            <person name="Parkin I.A."/>
            <person name="Batley J."/>
            <person name="Kim J.S."/>
            <person name="Just J."/>
            <person name="Li J."/>
            <person name="Xu J."/>
            <person name="Deng J."/>
            <person name="Kim J.A."/>
            <person name="Li J."/>
            <person name="Yu J."/>
            <person name="Meng J."/>
            <person name="Wang J."/>
            <person name="Min J."/>
            <person name="Poulain J."/>
            <person name="Wang J."/>
            <person name="Hatakeyama K."/>
            <person name="Wu K."/>
            <person name="Wang L."/>
            <person name="Fang L."/>
            <person name="Trick M."/>
            <person name="Links M.G."/>
            <person name="Zhao M."/>
            <person name="Jin M."/>
            <person name="Ramchiary N."/>
            <person name="Drou N."/>
            <person name="Berkman P.J."/>
            <person name="Cai Q."/>
            <person name="Huang Q."/>
            <person name="Li R."/>
            <person name="Tabata S."/>
            <person name="Cheng S."/>
            <person name="Zhang S."/>
            <person name="Zhang S."/>
            <person name="Huang S."/>
            <person name="Sato S."/>
            <person name="Sun S."/>
            <person name="Kwon S.J."/>
            <person name="Choi S.R."/>
            <person name="Lee T.H."/>
            <person name="Fan W."/>
            <person name="Zhao X."/>
            <person name="Tan X."/>
            <person name="Xu X."/>
            <person name="Wang Y."/>
            <person name="Qiu Y."/>
            <person name="Yin Y."/>
            <person name="Li Y."/>
            <person name="Du Y."/>
            <person name="Liao Y."/>
            <person name="Lim Y."/>
            <person name="Narusaka Y."/>
            <person name="Wang Y."/>
            <person name="Wang Z."/>
            <person name="Li Z."/>
            <person name="Wang Z."/>
            <person name="Xiong Z."/>
            <person name="Zhang Z."/>
        </authorList>
    </citation>
    <scope>NUCLEOTIDE SEQUENCE [LARGE SCALE GENOMIC DNA]</scope>
    <source>
        <strain evidence="1 2">cv. Chiifu-401-42</strain>
    </source>
</reference>
<accession>M4D7R0</accession>
<reference evidence="1" key="3">
    <citation type="submission" date="2023-03" db="UniProtKB">
        <authorList>
            <consortium name="EnsemblPlants"/>
        </authorList>
    </citation>
    <scope>IDENTIFICATION</scope>
    <source>
        <strain evidence="1">cv. Chiifu-401-42</strain>
    </source>
</reference>